<dbReference type="Proteomes" id="UP000285596">
    <property type="component" value="Unassembled WGS sequence"/>
</dbReference>
<gene>
    <name evidence="2" type="ORF">D3105_04215</name>
</gene>
<proteinExistence type="predicted"/>
<evidence type="ECO:0000256" key="1">
    <source>
        <dbReference type="SAM" id="MobiDB-lite"/>
    </source>
</evidence>
<feature type="region of interest" description="Disordered" evidence="1">
    <location>
        <begin position="1"/>
        <end position="36"/>
    </location>
</feature>
<feature type="compositionally biased region" description="Basic and acidic residues" evidence="1">
    <location>
        <begin position="18"/>
        <end position="28"/>
    </location>
</feature>
<feature type="non-terminal residue" evidence="2">
    <location>
        <position position="1"/>
    </location>
</feature>
<sequence>GWGSGGANGVSVNCGEVTDPRHSFESTRRGRRPANSFSVSVTAPAGAGLVYWATHHVNTT</sequence>
<evidence type="ECO:0000313" key="2">
    <source>
        <dbReference type="EMBL" id="ROV69724.1"/>
    </source>
</evidence>
<dbReference type="AlphaFoldDB" id="A0A423V547"/>
<accession>A0A423V547</accession>
<reference evidence="2 3" key="1">
    <citation type="submission" date="2018-08" db="EMBL/GenBank/DDBJ databases">
        <title>Streptomyces globisporus 1912-4Crt, whole genome shotgun sequence.</title>
        <authorList>
            <person name="Matselyukh B."/>
        </authorList>
    </citation>
    <scope>NUCLEOTIDE SEQUENCE [LARGE SCALE GENOMIC DNA]</scope>
    <source>
        <strain evidence="2 3">1912-4Crt</strain>
    </source>
</reference>
<name>A0A423V547_STRGL</name>
<protein>
    <submittedName>
        <fullName evidence="2">Uncharacterized protein</fullName>
    </submittedName>
</protein>
<organism evidence="2 3">
    <name type="scientific">Streptomyces globisporus</name>
    <dbReference type="NCBI Taxonomy" id="1908"/>
    <lineage>
        <taxon>Bacteria</taxon>
        <taxon>Bacillati</taxon>
        <taxon>Actinomycetota</taxon>
        <taxon>Actinomycetes</taxon>
        <taxon>Kitasatosporales</taxon>
        <taxon>Streptomycetaceae</taxon>
        <taxon>Streptomyces</taxon>
    </lineage>
</organism>
<evidence type="ECO:0000313" key="3">
    <source>
        <dbReference type="Proteomes" id="UP000285596"/>
    </source>
</evidence>
<comment type="caution">
    <text evidence="2">The sequence shown here is derived from an EMBL/GenBank/DDBJ whole genome shotgun (WGS) entry which is preliminary data.</text>
</comment>
<dbReference type="EMBL" id="QWFA01000013">
    <property type="protein sequence ID" value="ROV69724.1"/>
    <property type="molecule type" value="Genomic_DNA"/>
</dbReference>